<reference evidence="2" key="2">
    <citation type="submission" date="2021-09" db="EMBL/GenBank/DDBJ databases">
        <authorList>
            <person name="Jia N."/>
            <person name="Wang J."/>
            <person name="Shi W."/>
            <person name="Du L."/>
            <person name="Sun Y."/>
            <person name="Zhan W."/>
            <person name="Jiang J."/>
            <person name="Wang Q."/>
            <person name="Zhang B."/>
            <person name="Ji P."/>
            <person name="Sakyi L.B."/>
            <person name="Cui X."/>
            <person name="Yuan T."/>
            <person name="Jiang B."/>
            <person name="Yang W."/>
            <person name="Lam T.T.-Y."/>
            <person name="Chang Q."/>
            <person name="Ding S."/>
            <person name="Wang X."/>
            <person name="Zhu J."/>
            <person name="Ruan X."/>
            <person name="Zhao L."/>
            <person name="Wei J."/>
            <person name="Que T."/>
            <person name="Du C."/>
            <person name="Cheng J."/>
            <person name="Dai P."/>
            <person name="Han X."/>
            <person name="Huang E."/>
            <person name="Gao Y."/>
            <person name="Liu J."/>
            <person name="Shao H."/>
            <person name="Ye R."/>
            <person name="Li L."/>
            <person name="Wei W."/>
            <person name="Wang X."/>
            <person name="Wang C."/>
            <person name="Huo Q."/>
            <person name="Li W."/>
            <person name="Guo W."/>
            <person name="Chen H."/>
            <person name="Chen S."/>
            <person name="Zhou L."/>
            <person name="Zhou L."/>
            <person name="Ni X."/>
            <person name="Tian J."/>
            <person name="Zhou Y."/>
            <person name="Sheng Y."/>
            <person name="Liu T."/>
            <person name="Pan Y."/>
            <person name="Xia L."/>
            <person name="Li J."/>
            <person name="Zhao F."/>
            <person name="Cao W."/>
        </authorList>
    </citation>
    <scope>NUCLEOTIDE SEQUENCE</scope>
    <source>
        <strain evidence="2">Rsan-2018</strain>
        <tissue evidence="2">Larvae</tissue>
    </source>
</reference>
<dbReference type="AlphaFoldDB" id="A0A9D4SP46"/>
<feature type="region of interest" description="Disordered" evidence="1">
    <location>
        <begin position="1"/>
        <end position="70"/>
    </location>
</feature>
<evidence type="ECO:0000313" key="3">
    <source>
        <dbReference type="Proteomes" id="UP000821837"/>
    </source>
</evidence>
<accession>A0A9D4SP46</accession>
<sequence>MGDASTMASSSRASSLSPPPAAAVGRRRRPRRRQGNRLRAVTQLVNSTGSAQECDEADDGSPVSPSAGDGIRLSAIEIPTAGDEEATEAWLGDPLLHEILHSRALTERTRSLEWDEYAAKGLPEDSRIRRGSPGVLLIGGIDPRLPHQVSTGTRLVSNPPYFRFEHYKENQ</sequence>
<name>A0A9D4SP46_RHISA</name>
<feature type="compositionally biased region" description="Basic residues" evidence="1">
    <location>
        <begin position="25"/>
        <end position="36"/>
    </location>
</feature>
<comment type="caution">
    <text evidence="2">The sequence shown here is derived from an EMBL/GenBank/DDBJ whole genome shotgun (WGS) entry which is preliminary data.</text>
</comment>
<dbReference type="EMBL" id="JABSTV010001255">
    <property type="protein sequence ID" value="KAH7935674.1"/>
    <property type="molecule type" value="Genomic_DNA"/>
</dbReference>
<reference evidence="2" key="1">
    <citation type="journal article" date="2020" name="Cell">
        <title>Large-Scale Comparative Analyses of Tick Genomes Elucidate Their Genetic Diversity and Vector Capacities.</title>
        <authorList>
            <consortium name="Tick Genome and Microbiome Consortium (TIGMIC)"/>
            <person name="Jia N."/>
            <person name="Wang J."/>
            <person name="Shi W."/>
            <person name="Du L."/>
            <person name="Sun Y."/>
            <person name="Zhan W."/>
            <person name="Jiang J.F."/>
            <person name="Wang Q."/>
            <person name="Zhang B."/>
            <person name="Ji P."/>
            <person name="Bell-Sakyi L."/>
            <person name="Cui X.M."/>
            <person name="Yuan T.T."/>
            <person name="Jiang B.G."/>
            <person name="Yang W.F."/>
            <person name="Lam T.T."/>
            <person name="Chang Q.C."/>
            <person name="Ding S.J."/>
            <person name="Wang X.J."/>
            <person name="Zhu J.G."/>
            <person name="Ruan X.D."/>
            <person name="Zhao L."/>
            <person name="Wei J.T."/>
            <person name="Ye R.Z."/>
            <person name="Que T.C."/>
            <person name="Du C.H."/>
            <person name="Zhou Y.H."/>
            <person name="Cheng J.X."/>
            <person name="Dai P.F."/>
            <person name="Guo W.B."/>
            <person name="Han X.H."/>
            <person name="Huang E.J."/>
            <person name="Li L.F."/>
            <person name="Wei W."/>
            <person name="Gao Y.C."/>
            <person name="Liu J.Z."/>
            <person name="Shao H.Z."/>
            <person name="Wang X."/>
            <person name="Wang C.C."/>
            <person name="Yang T.C."/>
            <person name="Huo Q.B."/>
            <person name="Li W."/>
            <person name="Chen H.Y."/>
            <person name="Chen S.E."/>
            <person name="Zhou L.G."/>
            <person name="Ni X.B."/>
            <person name="Tian J.H."/>
            <person name="Sheng Y."/>
            <person name="Liu T."/>
            <person name="Pan Y.S."/>
            <person name="Xia L.Y."/>
            <person name="Li J."/>
            <person name="Zhao F."/>
            <person name="Cao W.C."/>
        </authorList>
    </citation>
    <scope>NUCLEOTIDE SEQUENCE</scope>
    <source>
        <strain evidence="2">Rsan-2018</strain>
    </source>
</reference>
<feature type="compositionally biased region" description="Low complexity" evidence="1">
    <location>
        <begin position="1"/>
        <end position="16"/>
    </location>
</feature>
<keyword evidence="3" id="KW-1185">Reference proteome</keyword>
<proteinExistence type="predicted"/>
<protein>
    <submittedName>
        <fullName evidence="2">Uncharacterized protein</fullName>
    </submittedName>
</protein>
<evidence type="ECO:0000256" key="1">
    <source>
        <dbReference type="SAM" id="MobiDB-lite"/>
    </source>
</evidence>
<dbReference type="Proteomes" id="UP000821837">
    <property type="component" value="Unassembled WGS sequence"/>
</dbReference>
<evidence type="ECO:0000313" key="2">
    <source>
        <dbReference type="EMBL" id="KAH7935674.1"/>
    </source>
</evidence>
<gene>
    <name evidence="2" type="ORF">HPB52_011755</name>
</gene>
<organism evidence="2 3">
    <name type="scientific">Rhipicephalus sanguineus</name>
    <name type="common">Brown dog tick</name>
    <name type="synonym">Ixodes sanguineus</name>
    <dbReference type="NCBI Taxonomy" id="34632"/>
    <lineage>
        <taxon>Eukaryota</taxon>
        <taxon>Metazoa</taxon>
        <taxon>Ecdysozoa</taxon>
        <taxon>Arthropoda</taxon>
        <taxon>Chelicerata</taxon>
        <taxon>Arachnida</taxon>
        <taxon>Acari</taxon>
        <taxon>Parasitiformes</taxon>
        <taxon>Ixodida</taxon>
        <taxon>Ixodoidea</taxon>
        <taxon>Ixodidae</taxon>
        <taxon>Rhipicephalinae</taxon>
        <taxon>Rhipicephalus</taxon>
        <taxon>Rhipicephalus</taxon>
    </lineage>
</organism>